<accession>A0A2A6BVB4</accession>
<protein>
    <submittedName>
        <fullName evidence="1">Uncharacterized protein</fullName>
    </submittedName>
</protein>
<dbReference type="Proteomes" id="UP000005239">
    <property type="component" value="Unassembled WGS sequence"/>
</dbReference>
<dbReference type="EnsemblMetazoa" id="PPA42735.1">
    <property type="protein sequence ID" value="PPA42735.1"/>
    <property type="gene ID" value="WBGene00281104"/>
</dbReference>
<name>A0A2A6BVB4_PRIPA</name>
<dbReference type="AlphaFoldDB" id="A0A2A6BVB4"/>
<accession>A0A8R1UX03</accession>
<reference evidence="1" key="2">
    <citation type="submission" date="2022-06" db="UniProtKB">
        <authorList>
            <consortium name="EnsemblMetazoa"/>
        </authorList>
    </citation>
    <scope>IDENTIFICATION</scope>
    <source>
        <strain evidence="1">PS312</strain>
    </source>
</reference>
<reference evidence="2" key="1">
    <citation type="journal article" date="2008" name="Nat. Genet.">
        <title>The Pristionchus pacificus genome provides a unique perspective on nematode lifestyle and parasitism.</title>
        <authorList>
            <person name="Dieterich C."/>
            <person name="Clifton S.W."/>
            <person name="Schuster L.N."/>
            <person name="Chinwalla A."/>
            <person name="Delehaunty K."/>
            <person name="Dinkelacker I."/>
            <person name="Fulton L."/>
            <person name="Fulton R."/>
            <person name="Godfrey J."/>
            <person name="Minx P."/>
            <person name="Mitreva M."/>
            <person name="Roeseler W."/>
            <person name="Tian H."/>
            <person name="Witte H."/>
            <person name="Yang S.P."/>
            <person name="Wilson R.K."/>
            <person name="Sommer R.J."/>
        </authorList>
    </citation>
    <scope>NUCLEOTIDE SEQUENCE [LARGE SCALE GENOMIC DNA]</scope>
    <source>
        <strain evidence="2">PS312</strain>
    </source>
</reference>
<gene>
    <name evidence="1" type="primary">WBGene00281104</name>
</gene>
<evidence type="ECO:0000313" key="2">
    <source>
        <dbReference type="Proteomes" id="UP000005239"/>
    </source>
</evidence>
<proteinExistence type="predicted"/>
<keyword evidence="2" id="KW-1185">Reference proteome</keyword>
<sequence length="204" mass="23245">ILINRSFVNVFTSVFPSAKIIRFASTAIDTDIGNADLTNLFDSFLLSVREMALIKSGLEIAVDDNFLTKFTSENTCNEDLSLTIEAQDGTQLNLFHVSHSISISRFANFEVPSLCLGTEFIVEQFTLLLARPFFGTWSWKFHVTRQFTQQDFEHLDPSYELRAFTTDGESQKGLLCLIEKKKYLEFTLDGNENPIMTVQIIRYS</sequence>
<evidence type="ECO:0000313" key="1">
    <source>
        <dbReference type="EnsemblMetazoa" id="PPA42735.1"/>
    </source>
</evidence>
<organism evidence="1 2">
    <name type="scientific">Pristionchus pacificus</name>
    <name type="common">Parasitic nematode worm</name>
    <dbReference type="NCBI Taxonomy" id="54126"/>
    <lineage>
        <taxon>Eukaryota</taxon>
        <taxon>Metazoa</taxon>
        <taxon>Ecdysozoa</taxon>
        <taxon>Nematoda</taxon>
        <taxon>Chromadorea</taxon>
        <taxon>Rhabditida</taxon>
        <taxon>Rhabditina</taxon>
        <taxon>Diplogasteromorpha</taxon>
        <taxon>Diplogasteroidea</taxon>
        <taxon>Neodiplogasteridae</taxon>
        <taxon>Pristionchus</taxon>
    </lineage>
</organism>